<comment type="caution">
    <text evidence="7">The sequence shown here is derived from an EMBL/GenBank/DDBJ whole genome shotgun (WGS) entry which is preliminary data.</text>
</comment>
<feature type="domain" description="Glucose-methanol-choline oxidoreductase N-terminal" evidence="5">
    <location>
        <begin position="12"/>
        <end position="245"/>
    </location>
</feature>
<dbReference type="InterPro" id="IPR000172">
    <property type="entry name" value="GMC_OxRdtase_N"/>
</dbReference>
<comment type="similarity">
    <text evidence="1">Belongs to the GMC oxidoreductase family.</text>
</comment>
<evidence type="ECO:0000313" key="7">
    <source>
        <dbReference type="EMBL" id="PSU48835.1"/>
    </source>
</evidence>
<feature type="domain" description="Glucose-methanol-choline oxidoreductase C-terminal" evidence="6">
    <location>
        <begin position="329"/>
        <end position="419"/>
    </location>
</feature>
<evidence type="ECO:0000259" key="6">
    <source>
        <dbReference type="Pfam" id="PF05199"/>
    </source>
</evidence>
<sequence>MFKHTHSTYDTIVVGSGPGGATVANELALKGQRVLILEWGDNEPLNGSFIQMAKMAAIPGKGAFVNSDLSLLIRGITAGGSSAINYATAMKPPVEMFQRYGIDLTAEIADVESTLPLSILPDELIGPMAQRIASAAQQLDLDWNKLDKFIDINKCRSACHLCSYGCPHDAKWNARMYLDTAVQQGSTLLTHAKVLKVITKEHRAIGVQFKHHGKIESAFANNIILAAGGIGSAQILQASGVHNAGQHFFMDPVIAVMGKVPESYPDGEIPMAAGLHLPQEGLMLSDLSLPKPFFHLFTAQVGKFQHLLSPNNTLSIMVKAKDELSGNIGTKWVNKTLSSDDKKRLNTGAEIAENILRQAGATSLYRTHHFAAHQGGSAKIGEVVDANLQSEIQGLYVCDASVIPEAWGLPPTYTLICLAKRLAKHVDGLVDGLVANN</sequence>
<dbReference type="Gene3D" id="3.50.50.60">
    <property type="entry name" value="FAD/NAD(P)-binding domain"/>
    <property type="match status" value="2"/>
</dbReference>
<evidence type="ECO:0000259" key="5">
    <source>
        <dbReference type="Pfam" id="PF00732"/>
    </source>
</evidence>
<dbReference type="PRINTS" id="PR00411">
    <property type="entry name" value="PNDRDTASEI"/>
</dbReference>
<proteinExistence type="inferred from homology"/>
<dbReference type="RefSeq" id="WP_107242584.1">
    <property type="nucleotide sequence ID" value="NZ_PYMJ01000008.1"/>
</dbReference>
<dbReference type="PANTHER" id="PTHR46056">
    <property type="entry name" value="LONG-CHAIN-ALCOHOL OXIDASE"/>
    <property type="match status" value="1"/>
</dbReference>
<dbReference type="Pfam" id="PF05199">
    <property type="entry name" value="GMC_oxred_C"/>
    <property type="match status" value="1"/>
</dbReference>
<keyword evidence="3" id="KW-0274">FAD</keyword>
<dbReference type="OrthoDB" id="9800167at2"/>
<dbReference type="EMBL" id="PYMJ01000008">
    <property type="protein sequence ID" value="PSU48835.1"/>
    <property type="molecule type" value="Genomic_DNA"/>
</dbReference>
<gene>
    <name evidence="7" type="ORF">C9J12_10030</name>
</gene>
<evidence type="ECO:0000256" key="4">
    <source>
        <dbReference type="ARBA" id="ARBA00023002"/>
    </source>
</evidence>
<keyword evidence="4" id="KW-0560">Oxidoreductase</keyword>
<dbReference type="Pfam" id="PF00732">
    <property type="entry name" value="GMC_oxred_N"/>
    <property type="match status" value="1"/>
</dbReference>
<evidence type="ECO:0000256" key="1">
    <source>
        <dbReference type="ARBA" id="ARBA00010790"/>
    </source>
</evidence>
<protein>
    <submittedName>
        <fullName evidence="7">GMC family oxidoreductase</fullName>
    </submittedName>
</protein>
<evidence type="ECO:0000256" key="3">
    <source>
        <dbReference type="ARBA" id="ARBA00022827"/>
    </source>
</evidence>
<dbReference type="GO" id="GO:0016614">
    <property type="term" value="F:oxidoreductase activity, acting on CH-OH group of donors"/>
    <property type="evidence" value="ECO:0007669"/>
    <property type="project" value="InterPro"/>
</dbReference>
<name>A0A2T3JIM8_9GAMM</name>
<accession>A0A2T3JIM8</accession>
<dbReference type="InterPro" id="IPR036188">
    <property type="entry name" value="FAD/NAD-bd_sf"/>
</dbReference>
<dbReference type="SUPFAM" id="SSF51905">
    <property type="entry name" value="FAD/NAD(P)-binding domain"/>
    <property type="match status" value="1"/>
</dbReference>
<reference evidence="7 8" key="1">
    <citation type="submission" date="2018-01" db="EMBL/GenBank/DDBJ databases">
        <title>Whole genome sequencing of Histamine producing bacteria.</title>
        <authorList>
            <person name="Butler K."/>
        </authorList>
    </citation>
    <scope>NUCLEOTIDE SEQUENCE [LARGE SCALE GENOMIC DNA]</scope>
    <source>
        <strain evidence="7 8">JCM 12947</strain>
    </source>
</reference>
<evidence type="ECO:0000313" key="8">
    <source>
        <dbReference type="Proteomes" id="UP000240987"/>
    </source>
</evidence>
<dbReference type="AlphaFoldDB" id="A0A2T3JIM8"/>
<dbReference type="PANTHER" id="PTHR46056:SF12">
    <property type="entry name" value="LONG-CHAIN-ALCOHOL OXIDASE"/>
    <property type="match status" value="1"/>
</dbReference>
<keyword evidence="2" id="KW-0285">Flavoprotein</keyword>
<dbReference type="InterPro" id="IPR007867">
    <property type="entry name" value="GMC_OxRtase_C"/>
</dbReference>
<dbReference type="GO" id="GO:0050660">
    <property type="term" value="F:flavin adenine dinucleotide binding"/>
    <property type="evidence" value="ECO:0007669"/>
    <property type="project" value="InterPro"/>
</dbReference>
<dbReference type="Proteomes" id="UP000240987">
    <property type="component" value="Unassembled WGS sequence"/>
</dbReference>
<keyword evidence="8" id="KW-1185">Reference proteome</keyword>
<evidence type="ECO:0000256" key="2">
    <source>
        <dbReference type="ARBA" id="ARBA00022630"/>
    </source>
</evidence>
<organism evidence="7 8">
    <name type="scientific">Photobacterium frigidiphilum</name>
    <dbReference type="NCBI Taxonomy" id="264736"/>
    <lineage>
        <taxon>Bacteria</taxon>
        <taxon>Pseudomonadati</taxon>
        <taxon>Pseudomonadota</taxon>
        <taxon>Gammaproteobacteria</taxon>
        <taxon>Vibrionales</taxon>
        <taxon>Vibrionaceae</taxon>
        <taxon>Photobacterium</taxon>
    </lineage>
</organism>